<evidence type="ECO:0000313" key="1">
    <source>
        <dbReference type="EMBL" id="PXX54427.1"/>
    </source>
</evidence>
<keyword evidence="2" id="KW-1185">Reference proteome</keyword>
<dbReference type="GeneID" id="86061271"/>
<accession>A0A2V3YA99</accession>
<sequence>MGKVIPMPSGGGDLDGLTAVPYSVLADKVFYGAGSDEPQRGLIPSAYQQAYSNNSWWNNDSGYFVRMEPGNYTVTDENGEKPFVLVPVSKFRSDLGISADKIRAGYNIAGVQGDAWVVWTGDVSADNAKVLNGYTYWKNGVKCTGNMPSFSPGTHASESGLNGQGLYYYFPNGYYQSDGHNAWNYRTPSEVANAIGLTAGKMVQGQSCLGIWGTVPNINVRTFRATVNSTSTSLGFLSYNNRTINYPYIDVNVGFSTILHAEALYVPNTAYHSYYSRSGNYFLINYAQDYCACARMEGPNMIFGTNNVVRIPVNKKSTQYDVIVMGY</sequence>
<evidence type="ECO:0000313" key="2">
    <source>
        <dbReference type="Proteomes" id="UP000248057"/>
    </source>
</evidence>
<dbReference type="AlphaFoldDB" id="A0A2V3YA99"/>
<dbReference type="EMBL" id="QJKD01000004">
    <property type="protein sequence ID" value="PXX54427.1"/>
    <property type="molecule type" value="Genomic_DNA"/>
</dbReference>
<proteinExistence type="predicted"/>
<gene>
    <name evidence="1" type="ORF">DFR60_104253</name>
</gene>
<dbReference type="RefSeq" id="WP_110322745.1">
    <property type="nucleotide sequence ID" value="NZ_JAQETU010000015.1"/>
</dbReference>
<comment type="caution">
    <text evidence="1">The sequence shown here is derived from an EMBL/GenBank/DDBJ whole genome shotgun (WGS) entry which is preliminary data.</text>
</comment>
<dbReference type="Proteomes" id="UP000248057">
    <property type="component" value="Unassembled WGS sequence"/>
</dbReference>
<reference evidence="1 2" key="1">
    <citation type="submission" date="2018-05" db="EMBL/GenBank/DDBJ databases">
        <title>Genomic Encyclopedia of Type Strains, Phase IV (KMG-IV): sequencing the most valuable type-strain genomes for metagenomic binning, comparative biology and taxonomic classification.</title>
        <authorList>
            <person name="Goeker M."/>
        </authorList>
    </citation>
    <scope>NUCLEOTIDE SEQUENCE [LARGE SCALE GENOMIC DNA]</scope>
    <source>
        <strain evidence="1 2">DSM 24995</strain>
    </source>
</reference>
<organism evidence="1 2">
    <name type="scientific">Hungatella effluvii</name>
    <dbReference type="NCBI Taxonomy" id="1096246"/>
    <lineage>
        <taxon>Bacteria</taxon>
        <taxon>Bacillati</taxon>
        <taxon>Bacillota</taxon>
        <taxon>Clostridia</taxon>
        <taxon>Lachnospirales</taxon>
        <taxon>Lachnospiraceae</taxon>
        <taxon>Hungatella</taxon>
    </lineage>
</organism>
<name>A0A2V3YA99_9FIRM</name>
<protein>
    <submittedName>
        <fullName evidence="1">Uncharacterized protein</fullName>
    </submittedName>
</protein>